<comment type="caution">
    <text evidence="2">The sequence shown here is derived from an EMBL/GenBank/DDBJ whole genome shotgun (WGS) entry which is preliminary data.</text>
</comment>
<reference evidence="2" key="1">
    <citation type="journal article" date="2022" name="bioRxiv">
        <title>Genomics of Preaxostyla Flagellates Illuminates Evolutionary Transitions and the Path Towards Mitochondrial Loss.</title>
        <authorList>
            <person name="Novak L.V.F."/>
            <person name="Treitli S.C."/>
            <person name="Pyrih J."/>
            <person name="Halakuc P."/>
            <person name="Pipaliya S.V."/>
            <person name="Vacek V."/>
            <person name="Brzon O."/>
            <person name="Soukal P."/>
            <person name="Eme L."/>
            <person name="Dacks J.B."/>
            <person name="Karnkowska A."/>
            <person name="Elias M."/>
            <person name="Hampl V."/>
        </authorList>
    </citation>
    <scope>NUCLEOTIDE SEQUENCE</scope>
    <source>
        <strain evidence="2">RCP-MX</strain>
    </source>
</reference>
<keyword evidence="3" id="KW-1185">Reference proteome</keyword>
<feature type="compositionally biased region" description="Basic and acidic residues" evidence="1">
    <location>
        <begin position="134"/>
        <end position="143"/>
    </location>
</feature>
<feature type="region of interest" description="Disordered" evidence="1">
    <location>
        <begin position="1"/>
        <end position="143"/>
    </location>
</feature>
<accession>A0ABQ8U6P2</accession>
<name>A0ABQ8U6P2_9EUKA</name>
<proteinExistence type="predicted"/>
<organism evidence="2 3">
    <name type="scientific">Paratrimastix pyriformis</name>
    <dbReference type="NCBI Taxonomy" id="342808"/>
    <lineage>
        <taxon>Eukaryota</taxon>
        <taxon>Metamonada</taxon>
        <taxon>Preaxostyla</taxon>
        <taxon>Paratrimastigidae</taxon>
        <taxon>Paratrimastix</taxon>
    </lineage>
</organism>
<protein>
    <submittedName>
        <fullName evidence="2">Uncharacterized protein</fullName>
    </submittedName>
</protein>
<feature type="compositionally biased region" description="Basic residues" evidence="1">
    <location>
        <begin position="53"/>
        <end position="75"/>
    </location>
</feature>
<dbReference type="EMBL" id="JAPMOS010000123">
    <property type="protein sequence ID" value="KAJ4455022.1"/>
    <property type="molecule type" value="Genomic_DNA"/>
</dbReference>
<dbReference type="Proteomes" id="UP001141327">
    <property type="component" value="Unassembled WGS sequence"/>
</dbReference>
<evidence type="ECO:0000256" key="1">
    <source>
        <dbReference type="SAM" id="MobiDB-lite"/>
    </source>
</evidence>
<evidence type="ECO:0000313" key="2">
    <source>
        <dbReference type="EMBL" id="KAJ4455022.1"/>
    </source>
</evidence>
<gene>
    <name evidence="2" type="ORF">PAPYR_10092</name>
</gene>
<feature type="compositionally biased region" description="Basic and acidic residues" evidence="1">
    <location>
        <begin position="22"/>
        <end position="52"/>
    </location>
</feature>
<sequence length="160" mass="18305">MATWSRGMILGSADSFSNFPADCERTPAKMDERPEEERKAVLSRPEQAEEKKHEKKHEKHHRHHSKKHHHHKKRVFTPLSAPPPRPAHPGFAKPRTITPPQFLESRGGSSSSDDDDGDEDVPRSAISGRKIKMHRDQTKEDKAREAQLQKLRAWLNAGFD</sequence>
<evidence type="ECO:0000313" key="3">
    <source>
        <dbReference type="Proteomes" id="UP001141327"/>
    </source>
</evidence>